<organism evidence="2 3">
    <name type="scientific">Kitasatospora gansuensis</name>
    <dbReference type="NCBI Taxonomy" id="258050"/>
    <lineage>
        <taxon>Bacteria</taxon>
        <taxon>Bacillati</taxon>
        <taxon>Actinomycetota</taxon>
        <taxon>Actinomycetes</taxon>
        <taxon>Kitasatosporales</taxon>
        <taxon>Streptomycetaceae</taxon>
        <taxon>Kitasatospora</taxon>
    </lineage>
</organism>
<protein>
    <submittedName>
        <fullName evidence="2">Uncharacterized protein</fullName>
    </submittedName>
</protein>
<sequence length="50" mass="5724">MTVLSRLPGAFEHEWNRQLRAHEPYGVRGGPAEDERGRLLRSGRRPRNAA</sequence>
<keyword evidence="3" id="KW-1185">Reference proteome</keyword>
<dbReference type="AlphaFoldDB" id="A0A7W7WMJ5"/>
<accession>A0A7W7WMJ5</accession>
<feature type="compositionally biased region" description="Basic and acidic residues" evidence="1">
    <location>
        <begin position="23"/>
        <end position="38"/>
    </location>
</feature>
<evidence type="ECO:0000313" key="3">
    <source>
        <dbReference type="Proteomes" id="UP000573327"/>
    </source>
</evidence>
<evidence type="ECO:0000256" key="1">
    <source>
        <dbReference type="SAM" id="MobiDB-lite"/>
    </source>
</evidence>
<reference evidence="2 3" key="1">
    <citation type="submission" date="2020-08" db="EMBL/GenBank/DDBJ databases">
        <title>Sequencing the genomes of 1000 actinobacteria strains.</title>
        <authorList>
            <person name="Klenk H.-P."/>
        </authorList>
    </citation>
    <scope>NUCLEOTIDE SEQUENCE [LARGE SCALE GENOMIC DNA]</scope>
    <source>
        <strain evidence="2 3">DSM 44786</strain>
    </source>
</reference>
<feature type="compositionally biased region" description="Basic residues" evidence="1">
    <location>
        <begin position="39"/>
        <end position="50"/>
    </location>
</feature>
<gene>
    <name evidence="2" type="ORF">F4556_007538</name>
</gene>
<dbReference type="RefSeq" id="WP_184925872.1">
    <property type="nucleotide sequence ID" value="NZ_JACHJR010000002.1"/>
</dbReference>
<feature type="region of interest" description="Disordered" evidence="1">
    <location>
        <begin position="23"/>
        <end position="50"/>
    </location>
</feature>
<dbReference type="Proteomes" id="UP000573327">
    <property type="component" value="Unassembled WGS sequence"/>
</dbReference>
<evidence type="ECO:0000313" key="2">
    <source>
        <dbReference type="EMBL" id="MBB4951884.1"/>
    </source>
</evidence>
<dbReference type="EMBL" id="JACHJR010000002">
    <property type="protein sequence ID" value="MBB4951884.1"/>
    <property type="molecule type" value="Genomic_DNA"/>
</dbReference>
<proteinExistence type="predicted"/>
<name>A0A7W7WMJ5_9ACTN</name>
<comment type="caution">
    <text evidence="2">The sequence shown here is derived from an EMBL/GenBank/DDBJ whole genome shotgun (WGS) entry which is preliminary data.</text>
</comment>